<gene>
    <name evidence="1" type="ORF">GGR46_002407</name>
</gene>
<dbReference type="Proteomes" id="UP000557392">
    <property type="component" value="Unassembled WGS sequence"/>
</dbReference>
<proteinExistence type="predicted"/>
<accession>A0A7W6NX28</accession>
<protein>
    <recommendedName>
        <fullName evidence="3">Flagellar export protein FliJ</fullName>
    </recommendedName>
</protein>
<name>A0A7W6NX28_9SPHN</name>
<evidence type="ECO:0000313" key="2">
    <source>
        <dbReference type="Proteomes" id="UP000557392"/>
    </source>
</evidence>
<dbReference type="EMBL" id="JACIEH010000002">
    <property type="protein sequence ID" value="MBB4098843.1"/>
    <property type="molecule type" value="Genomic_DNA"/>
</dbReference>
<organism evidence="1 2">
    <name type="scientific">Sphingomonas kyeonggiensis</name>
    <dbReference type="NCBI Taxonomy" id="1268553"/>
    <lineage>
        <taxon>Bacteria</taxon>
        <taxon>Pseudomonadati</taxon>
        <taxon>Pseudomonadota</taxon>
        <taxon>Alphaproteobacteria</taxon>
        <taxon>Sphingomonadales</taxon>
        <taxon>Sphingomonadaceae</taxon>
        <taxon>Sphingomonas</taxon>
    </lineage>
</organism>
<evidence type="ECO:0008006" key="3">
    <source>
        <dbReference type="Google" id="ProtNLM"/>
    </source>
</evidence>
<reference evidence="1 2" key="1">
    <citation type="submission" date="2020-08" db="EMBL/GenBank/DDBJ databases">
        <title>Genomic Encyclopedia of Type Strains, Phase IV (KMG-IV): sequencing the most valuable type-strain genomes for metagenomic binning, comparative biology and taxonomic classification.</title>
        <authorList>
            <person name="Goeker M."/>
        </authorList>
    </citation>
    <scope>NUCLEOTIDE SEQUENCE [LARGE SCALE GENOMIC DNA]</scope>
    <source>
        <strain evidence="1 2">DSM 101806</strain>
    </source>
</reference>
<keyword evidence="2" id="KW-1185">Reference proteome</keyword>
<dbReference type="AlphaFoldDB" id="A0A7W6NX28"/>
<evidence type="ECO:0000313" key="1">
    <source>
        <dbReference type="EMBL" id="MBB4098843.1"/>
    </source>
</evidence>
<sequence>MTPFDTALRVKRREVDAVKVSISVEIETITTLDHQTRAHEIRMREERALAITVPVASDAWRLRMKAERARLDQQSQIANLRLTHLRAQAVEVYGTMRAIEGAAGRFKDEAERIAAGAEQSMIDDIAAAKLVIARRTAERNA</sequence>
<comment type="caution">
    <text evidence="1">The sequence shown here is derived from an EMBL/GenBank/DDBJ whole genome shotgun (WGS) entry which is preliminary data.</text>
</comment>
<dbReference type="RefSeq" id="WP_183997937.1">
    <property type="nucleotide sequence ID" value="NZ_JACIEH010000002.1"/>
</dbReference>